<evidence type="ECO:0000313" key="3">
    <source>
        <dbReference type="EMBL" id="EJJ08326.1"/>
    </source>
</evidence>
<feature type="compositionally biased region" description="Acidic residues" evidence="1">
    <location>
        <begin position="1"/>
        <end position="30"/>
    </location>
</feature>
<dbReference type="AlphaFoldDB" id="J2A2E1"/>
<proteinExistence type="predicted"/>
<dbReference type="InterPro" id="IPR013216">
    <property type="entry name" value="Methyltransf_11"/>
</dbReference>
<gene>
    <name evidence="3" type="ORF">SU9_04091</name>
</gene>
<feature type="domain" description="Methyltransferase type 11" evidence="2">
    <location>
        <begin position="113"/>
        <end position="212"/>
    </location>
</feature>
<reference evidence="3" key="1">
    <citation type="journal article" date="2012" name="J. Bacteriol.">
        <title>Genome Sequence of Streptomyces auratus Strain AGR0001, a Phoslactomycin-Producing Actinomycete.</title>
        <authorList>
            <person name="Han X."/>
            <person name="Li M."/>
            <person name="Ding Z."/>
            <person name="Zhao J."/>
            <person name="Ji K."/>
            <person name="Wen M."/>
            <person name="Lu T."/>
        </authorList>
    </citation>
    <scope>NUCLEOTIDE SEQUENCE [LARGE SCALE GENOMIC DNA]</scope>
    <source>
        <strain evidence="3">AGR0001</strain>
    </source>
</reference>
<accession>J2A2E1</accession>
<comment type="caution">
    <text evidence="3">The sequence shown here is derived from an EMBL/GenBank/DDBJ whole genome shotgun (WGS) entry which is preliminary data.</text>
</comment>
<dbReference type="eggNOG" id="COG2226">
    <property type="taxonomic scope" value="Bacteria"/>
</dbReference>
<protein>
    <submittedName>
        <fullName evidence="3">Type 12 methyltransferase</fullName>
    </submittedName>
</protein>
<feature type="compositionally biased region" description="Low complexity" evidence="1">
    <location>
        <begin position="31"/>
        <end position="44"/>
    </location>
</feature>
<dbReference type="GO" id="GO:0008757">
    <property type="term" value="F:S-adenosylmethionine-dependent methyltransferase activity"/>
    <property type="evidence" value="ECO:0007669"/>
    <property type="project" value="InterPro"/>
</dbReference>
<dbReference type="PANTHER" id="PTHR42912:SF80">
    <property type="entry name" value="METHYLTRANSFERASE DOMAIN-CONTAINING PROTEIN"/>
    <property type="match status" value="1"/>
</dbReference>
<dbReference type="PATRIC" id="fig|1160718.3.peg.844"/>
<dbReference type="HOGENOM" id="CLU_046029_0_1_11"/>
<sequence length="276" mass="29828">MSSDASDSDASDSDTSDSEATDSEATDSDASESGASVPDLSVPDPLVPDPPIPDLSDPGAWDPRTRHAQEAYTRRRLAVYDAVVLGLFCSVVWRCPRGDMLRLYRRATGARHLDIGPGTGYFLDRCGFTGPPPEITLLDLSQECLEMSAHRLARYRPRTCRANLLEPLPLPDGAFDSVAMSLVLHTVPGGWDAKGKSFAELARVLRPGGTLFGSTVLAEGVRMNALTRRLLVEQHRRGNFQNQGDGPDGLARALAAHFPFSRVVVRGNVALFRATA</sequence>
<dbReference type="InterPro" id="IPR029063">
    <property type="entry name" value="SAM-dependent_MTases_sf"/>
</dbReference>
<dbReference type="EMBL" id="AJGV01000033">
    <property type="protein sequence ID" value="EJJ08326.1"/>
    <property type="molecule type" value="Genomic_DNA"/>
</dbReference>
<organism evidence="3">
    <name type="scientific">Streptomyces auratus AGR0001</name>
    <dbReference type="NCBI Taxonomy" id="1160718"/>
    <lineage>
        <taxon>Bacteria</taxon>
        <taxon>Bacillati</taxon>
        <taxon>Actinomycetota</taxon>
        <taxon>Actinomycetes</taxon>
        <taxon>Kitasatosporales</taxon>
        <taxon>Streptomycetaceae</taxon>
        <taxon>Streptomyces</taxon>
    </lineage>
</organism>
<dbReference type="RefSeq" id="WP_006602400.1">
    <property type="nucleotide sequence ID" value="NZ_CP072931.1"/>
</dbReference>
<dbReference type="Pfam" id="PF08241">
    <property type="entry name" value="Methyltransf_11"/>
    <property type="match status" value="1"/>
</dbReference>
<feature type="region of interest" description="Disordered" evidence="1">
    <location>
        <begin position="1"/>
        <end position="63"/>
    </location>
</feature>
<dbReference type="GO" id="GO:0032259">
    <property type="term" value="P:methylation"/>
    <property type="evidence" value="ECO:0007669"/>
    <property type="project" value="UniProtKB-KW"/>
</dbReference>
<dbReference type="PANTHER" id="PTHR42912">
    <property type="entry name" value="METHYLTRANSFERASE"/>
    <property type="match status" value="1"/>
</dbReference>
<dbReference type="STRING" id="1160718.SU9_04091"/>
<keyword evidence="3" id="KW-0489">Methyltransferase</keyword>
<evidence type="ECO:0000259" key="2">
    <source>
        <dbReference type="Pfam" id="PF08241"/>
    </source>
</evidence>
<keyword evidence="3" id="KW-0808">Transferase</keyword>
<evidence type="ECO:0000256" key="1">
    <source>
        <dbReference type="SAM" id="MobiDB-lite"/>
    </source>
</evidence>
<name>J2A2E1_9ACTN</name>
<dbReference type="OrthoDB" id="507855at2"/>
<dbReference type="Gene3D" id="3.40.50.150">
    <property type="entry name" value="Vaccinia Virus protein VP39"/>
    <property type="match status" value="1"/>
</dbReference>
<dbReference type="CDD" id="cd02440">
    <property type="entry name" value="AdoMet_MTases"/>
    <property type="match status" value="1"/>
</dbReference>
<dbReference type="InterPro" id="IPR050508">
    <property type="entry name" value="Methyltransf_Superfamily"/>
</dbReference>
<dbReference type="SUPFAM" id="SSF53335">
    <property type="entry name" value="S-adenosyl-L-methionine-dependent methyltransferases"/>
    <property type="match status" value="1"/>
</dbReference>